<dbReference type="GeneID" id="20646863"/>
<dbReference type="Gene3D" id="1.25.40.20">
    <property type="entry name" value="Ankyrin repeat-containing domain"/>
    <property type="match status" value="3"/>
</dbReference>
<reference evidence="1 2" key="1">
    <citation type="journal article" date="2006" name="Science">
        <title>Phytophthora genome sequences uncover evolutionary origins and mechanisms of pathogenesis.</title>
        <authorList>
            <person name="Tyler B.M."/>
            <person name="Tripathy S."/>
            <person name="Zhang X."/>
            <person name="Dehal P."/>
            <person name="Jiang R.H."/>
            <person name="Aerts A."/>
            <person name="Arredondo F.D."/>
            <person name="Baxter L."/>
            <person name="Bensasson D."/>
            <person name="Beynon J.L."/>
            <person name="Chapman J."/>
            <person name="Damasceno C.M."/>
            <person name="Dorrance A.E."/>
            <person name="Dou D."/>
            <person name="Dickerman A.W."/>
            <person name="Dubchak I.L."/>
            <person name="Garbelotto M."/>
            <person name="Gijzen M."/>
            <person name="Gordon S.G."/>
            <person name="Govers F."/>
            <person name="Grunwald N.J."/>
            <person name="Huang W."/>
            <person name="Ivors K.L."/>
            <person name="Jones R.W."/>
            <person name="Kamoun S."/>
            <person name="Krampis K."/>
            <person name="Lamour K.H."/>
            <person name="Lee M.K."/>
            <person name="McDonald W.H."/>
            <person name="Medina M."/>
            <person name="Meijer H.J."/>
            <person name="Nordberg E.K."/>
            <person name="Maclean D.J."/>
            <person name="Ospina-Giraldo M.D."/>
            <person name="Morris P.F."/>
            <person name="Phuntumart V."/>
            <person name="Putnam N.H."/>
            <person name="Rash S."/>
            <person name="Rose J.K."/>
            <person name="Sakihama Y."/>
            <person name="Salamov A.A."/>
            <person name="Savidor A."/>
            <person name="Scheuring C.F."/>
            <person name="Smith B.M."/>
            <person name="Sobral B.W."/>
            <person name="Terry A."/>
            <person name="Torto-Alalibo T.A."/>
            <person name="Win J."/>
            <person name="Xu Z."/>
            <person name="Zhang H."/>
            <person name="Grigoriev I.V."/>
            <person name="Rokhsar D.S."/>
            <person name="Boore J.L."/>
        </authorList>
    </citation>
    <scope>NUCLEOTIDE SEQUENCE [LARGE SCALE GENOMIC DNA]</scope>
    <source>
        <strain evidence="1 2">P6497</strain>
    </source>
</reference>
<organism evidence="1 2">
    <name type="scientific">Phytophthora sojae (strain P6497)</name>
    <name type="common">Soybean stem and root rot agent</name>
    <name type="synonym">Phytophthora megasperma f. sp. glycines</name>
    <dbReference type="NCBI Taxonomy" id="1094619"/>
    <lineage>
        <taxon>Eukaryota</taxon>
        <taxon>Sar</taxon>
        <taxon>Stramenopiles</taxon>
        <taxon>Oomycota</taxon>
        <taxon>Peronosporomycetes</taxon>
        <taxon>Peronosporales</taxon>
        <taxon>Peronosporaceae</taxon>
        <taxon>Phytophthora</taxon>
    </lineage>
</organism>
<dbReference type="RefSeq" id="XP_009530300.1">
    <property type="nucleotide sequence ID" value="XM_009532005.1"/>
</dbReference>
<dbReference type="InterPro" id="IPR002110">
    <property type="entry name" value="Ankyrin_rpt"/>
</dbReference>
<evidence type="ECO:0000313" key="1">
    <source>
        <dbReference type="EMBL" id="EGZ12871.1"/>
    </source>
</evidence>
<dbReference type="AlphaFoldDB" id="G4ZTA7"/>
<protein>
    <recommendedName>
        <fullName evidence="3">Ankyrin repeat-containing domain</fullName>
    </recommendedName>
</protein>
<dbReference type="SUPFAM" id="SSF48403">
    <property type="entry name" value="Ankyrin repeat"/>
    <property type="match status" value="3"/>
</dbReference>
<keyword evidence="2" id="KW-1185">Reference proteome</keyword>
<dbReference type="KEGG" id="psoj:PHYSODRAFT_334714"/>
<dbReference type="Pfam" id="PF12796">
    <property type="entry name" value="Ank_2"/>
    <property type="match status" value="1"/>
</dbReference>
<dbReference type="Pfam" id="PF13637">
    <property type="entry name" value="Ank_4"/>
    <property type="match status" value="1"/>
</dbReference>
<dbReference type="PANTHER" id="PTHR46586:SF3">
    <property type="entry name" value="ANKYRIN REPEAT-CONTAINING PROTEIN"/>
    <property type="match status" value="1"/>
</dbReference>
<dbReference type="EMBL" id="JH159156">
    <property type="protein sequence ID" value="EGZ12871.1"/>
    <property type="molecule type" value="Genomic_DNA"/>
</dbReference>
<dbReference type="InterPro" id="IPR052050">
    <property type="entry name" value="SecEffector_AnkRepeat"/>
</dbReference>
<dbReference type="InParanoid" id="G4ZTA7"/>
<dbReference type="InterPro" id="IPR036770">
    <property type="entry name" value="Ankyrin_rpt-contain_sf"/>
</dbReference>
<dbReference type="SMR" id="G4ZTA7"/>
<accession>G4ZTA7</accession>
<name>G4ZTA7_PHYSP</name>
<sequence length="674" mass="74685">MKHQGKKLKPSAAGLTINRRPAGVDTSEWPALPVFTAARLVCREQLHVIGDSSVLREIDSFLDEVSGSWSFSTAYKVSGGSLRLLQYLATHESKTKDSFLRRWDVNAVTGQAAARGDLGTLKWVAESYLPGEFLTENYRSRGYWGGVELAGALRNHHQHIVDWLRENVAVRPECAGYLIKAATECGNLGIVQWIYDNFELDLVDAFNAAVLKGQLGIILWFLDHAEHEGLDAALRDENVYMSPAEFGDLGMLKIFFGRGLVQEPAEVLEVAAGHGHLDIVKWLIEEQGIEDIGHAFDRAADHGHLDVLKYLRETKAEACIDSLLDGAAVAGYMGIVRWLHENTRARCTVQAMDEAAANGHLGIVQWLHANYTEGSINMDVAAAFGYLDVVQWFHETRDEGCTSWAMDRAAGNGELDVVKWLHEHRREGCTTDAMDDAASNGHLEVVKWLHDNQEEGCTTKAMDGAAANSHLKSYLPGEFLAEVVAEAASNGYLEILTWMWEKHHSRGFWGGVELAGAILNSHQHVVDWLRENVAVWPECGGYLIESAAGVGNLGIVQWLYKHFELGIVDAFHAAAAKGQSEVMLWFLDNAELEDLDAVLQHDSVCMSPAKFGDLDMLKVLFGRGLVREPVEVLEVTAEHGHLDIVKWLVEEKELRDIGYSFYLATVSGHLEVLT</sequence>
<dbReference type="PANTHER" id="PTHR46586">
    <property type="entry name" value="ANKYRIN REPEAT-CONTAINING PROTEIN"/>
    <property type="match status" value="1"/>
</dbReference>
<evidence type="ECO:0000313" key="2">
    <source>
        <dbReference type="Proteomes" id="UP000002640"/>
    </source>
</evidence>
<gene>
    <name evidence="1" type="ORF">PHYSODRAFT_334714</name>
</gene>
<proteinExistence type="predicted"/>
<evidence type="ECO:0008006" key="3">
    <source>
        <dbReference type="Google" id="ProtNLM"/>
    </source>
</evidence>
<dbReference type="Proteomes" id="UP000002640">
    <property type="component" value="Unassembled WGS sequence"/>
</dbReference>